<dbReference type="RefSeq" id="WP_339589257.1">
    <property type="nucleotide sequence ID" value="NZ_JBBHJZ010000007.1"/>
</dbReference>
<name>A0ABU8S224_9SPHN</name>
<gene>
    <name evidence="1" type="ORF">WG901_21870</name>
</gene>
<dbReference type="Pfam" id="PF07369">
    <property type="entry name" value="DUF1488"/>
    <property type="match status" value="1"/>
</dbReference>
<dbReference type="Proteomes" id="UP001361239">
    <property type="component" value="Unassembled WGS sequence"/>
</dbReference>
<evidence type="ECO:0000313" key="2">
    <source>
        <dbReference type="Proteomes" id="UP001361239"/>
    </source>
</evidence>
<accession>A0ABU8S224</accession>
<keyword evidence="2" id="KW-1185">Reference proteome</keyword>
<organism evidence="1 2">
    <name type="scientific">Novosphingobium anseongense</name>
    <dbReference type="NCBI Taxonomy" id="3133436"/>
    <lineage>
        <taxon>Bacteria</taxon>
        <taxon>Pseudomonadati</taxon>
        <taxon>Pseudomonadota</taxon>
        <taxon>Alphaproteobacteria</taxon>
        <taxon>Sphingomonadales</taxon>
        <taxon>Sphingomonadaceae</taxon>
        <taxon>Novosphingobium</taxon>
    </lineage>
</organism>
<sequence length="97" mass="10820">MEAHGLNFDTANRHWSAEREAVNFFARHDGIELEFIATRDALIAVGKHTASLNAESALLTFDNYEDVFLEAAARVWQSAGDSKPVYFINDSDVAFNV</sequence>
<protein>
    <submittedName>
        <fullName evidence="1">DUF1488 family protein</fullName>
    </submittedName>
</protein>
<proteinExistence type="predicted"/>
<reference evidence="1 2" key="1">
    <citation type="submission" date="2024-03" db="EMBL/GenBank/DDBJ databases">
        <authorList>
            <person name="Jo J.-H."/>
        </authorList>
    </citation>
    <scope>NUCLEOTIDE SEQUENCE [LARGE SCALE GENOMIC DNA]</scope>
    <source>
        <strain evidence="1 2">PS1R-30</strain>
    </source>
</reference>
<dbReference type="EMBL" id="JBBHJZ010000007">
    <property type="protein sequence ID" value="MEJ5979317.1"/>
    <property type="molecule type" value="Genomic_DNA"/>
</dbReference>
<evidence type="ECO:0000313" key="1">
    <source>
        <dbReference type="EMBL" id="MEJ5979317.1"/>
    </source>
</evidence>
<dbReference type="InterPro" id="IPR009962">
    <property type="entry name" value="DUF1488"/>
</dbReference>
<comment type="caution">
    <text evidence="1">The sequence shown here is derived from an EMBL/GenBank/DDBJ whole genome shotgun (WGS) entry which is preliminary data.</text>
</comment>